<gene>
    <name evidence="1" type="ORF">AWC38_SpisGene25545</name>
</gene>
<comment type="caution">
    <text evidence="1">The sequence shown here is derived from an EMBL/GenBank/DDBJ whole genome shotgun (WGS) entry which is preliminary data.</text>
</comment>
<evidence type="ECO:0000313" key="1">
    <source>
        <dbReference type="EMBL" id="PFX11038.1"/>
    </source>
</evidence>
<proteinExistence type="predicted"/>
<reference evidence="2" key="1">
    <citation type="journal article" date="2017" name="bioRxiv">
        <title>Comparative analysis of the genomes of Stylophora pistillata and Acropora digitifera provides evidence for extensive differences between species of corals.</title>
        <authorList>
            <person name="Voolstra C.R."/>
            <person name="Li Y."/>
            <person name="Liew Y.J."/>
            <person name="Baumgarten S."/>
            <person name="Zoccola D."/>
            <person name="Flot J.-F."/>
            <person name="Tambutte S."/>
            <person name="Allemand D."/>
            <person name="Aranda M."/>
        </authorList>
    </citation>
    <scope>NUCLEOTIDE SEQUENCE [LARGE SCALE GENOMIC DNA]</scope>
</reference>
<evidence type="ECO:0008006" key="3">
    <source>
        <dbReference type="Google" id="ProtNLM"/>
    </source>
</evidence>
<sequence length="350" mass="39429">NQATLHVFVSLSLGEEVLKKLYGQVSQVRRRLILRGLVEDSWTKTQEALGKLKIGIDIDPPAFEEFSVTQVPTFILREGERLDRISGTLCNSRRHTGNGSVTSTTFSTGRRSMTKMPTLFLILIFYPASFINASQTSAQKGHAKGQRFAADQGRTLSGNTDGIVPHYAGINTPETQLDPYSLNQKAQVALSDPESAGHFVMTSEGKRQHFDIDPQTDSLLKASKDAIANPESYLNVTEDVYDEPTDVVEIQCTKPLEYLLTVERIYTPHVKTTTKKVLKTFSADNWEDHGFYNRVRNPDKTKLIDLAGIGFVFGRKHHKGPVTNLSSHTKNWLFTRWRARLYPNRHKSHQ</sequence>
<dbReference type="EMBL" id="LSMT01004254">
    <property type="protein sequence ID" value="PFX11038.1"/>
    <property type="molecule type" value="Genomic_DNA"/>
</dbReference>
<keyword evidence="2" id="KW-1185">Reference proteome</keyword>
<feature type="non-terminal residue" evidence="1">
    <location>
        <position position="1"/>
    </location>
</feature>
<dbReference type="Pfam" id="PF09673">
    <property type="entry name" value="TrbC_Ftype"/>
    <property type="match status" value="1"/>
</dbReference>
<accession>A0A2B4R3R6</accession>
<name>A0A2B4R3R6_STYPI</name>
<dbReference type="CDD" id="cd02947">
    <property type="entry name" value="TRX_family"/>
    <property type="match status" value="1"/>
</dbReference>
<dbReference type="InterPro" id="IPR019106">
    <property type="entry name" value="T4SS_TrbC"/>
</dbReference>
<dbReference type="AlphaFoldDB" id="A0A2B4R3R6"/>
<evidence type="ECO:0000313" key="2">
    <source>
        <dbReference type="Proteomes" id="UP000225706"/>
    </source>
</evidence>
<organism evidence="1 2">
    <name type="scientific">Stylophora pistillata</name>
    <name type="common">Smooth cauliflower coral</name>
    <dbReference type="NCBI Taxonomy" id="50429"/>
    <lineage>
        <taxon>Eukaryota</taxon>
        <taxon>Metazoa</taxon>
        <taxon>Cnidaria</taxon>
        <taxon>Anthozoa</taxon>
        <taxon>Hexacorallia</taxon>
        <taxon>Scleractinia</taxon>
        <taxon>Astrocoeniina</taxon>
        <taxon>Pocilloporidae</taxon>
        <taxon>Stylophora</taxon>
    </lineage>
</organism>
<protein>
    <recommendedName>
        <fullName evidence="3">Thioredoxin domain-containing protein</fullName>
    </recommendedName>
</protein>
<dbReference type="Proteomes" id="UP000225706">
    <property type="component" value="Unassembled WGS sequence"/>
</dbReference>